<accession>A0A4Z1ITM4</accession>
<name>A0A4Z1ITM4_9HELO</name>
<dbReference type="Proteomes" id="UP000297527">
    <property type="component" value="Unassembled WGS sequence"/>
</dbReference>
<reference evidence="1 2" key="1">
    <citation type="submission" date="2017-12" db="EMBL/GenBank/DDBJ databases">
        <title>Comparative genomics of Botrytis spp.</title>
        <authorList>
            <person name="Valero-Jimenez C.A."/>
            <person name="Tapia P."/>
            <person name="Veloso J."/>
            <person name="Silva-Moreno E."/>
            <person name="Staats M."/>
            <person name="Valdes J.H."/>
            <person name="Van Kan J.A.L."/>
        </authorList>
    </citation>
    <scope>NUCLEOTIDE SEQUENCE [LARGE SCALE GENOMIC DNA]</scope>
    <source>
        <strain evidence="1 2">MUCL11595</strain>
    </source>
</reference>
<sequence length="59" mass="6496">MLDQGQVLNDSDVDVDEDIIDFVVQDEMGNLSLLDKSDEEDGITDFICMGNDGSLSTIR</sequence>
<proteinExistence type="predicted"/>
<dbReference type="EMBL" id="PQXN01000005">
    <property type="protein sequence ID" value="TGO64809.1"/>
    <property type="molecule type" value="Genomic_DNA"/>
</dbReference>
<evidence type="ECO:0000313" key="2">
    <source>
        <dbReference type="Proteomes" id="UP000297527"/>
    </source>
</evidence>
<gene>
    <name evidence="1" type="ORF">BCON_0005g00050</name>
</gene>
<organism evidence="1 2">
    <name type="scientific">Botryotinia convoluta</name>
    <dbReference type="NCBI Taxonomy" id="54673"/>
    <lineage>
        <taxon>Eukaryota</taxon>
        <taxon>Fungi</taxon>
        <taxon>Dikarya</taxon>
        <taxon>Ascomycota</taxon>
        <taxon>Pezizomycotina</taxon>
        <taxon>Leotiomycetes</taxon>
        <taxon>Helotiales</taxon>
        <taxon>Sclerotiniaceae</taxon>
        <taxon>Botryotinia</taxon>
    </lineage>
</organism>
<dbReference type="AlphaFoldDB" id="A0A4Z1ITM4"/>
<keyword evidence="2" id="KW-1185">Reference proteome</keyword>
<dbReference type="OrthoDB" id="10616991at2759"/>
<comment type="caution">
    <text evidence="1">The sequence shown here is derived from an EMBL/GenBank/DDBJ whole genome shotgun (WGS) entry which is preliminary data.</text>
</comment>
<protein>
    <submittedName>
        <fullName evidence="1">Uncharacterized protein</fullName>
    </submittedName>
</protein>
<evidence type="ECO:0000313" key="1">
    <source>
        <dbReference type="EMBL" id="TGO64809.1"/>
    </source>
</evidence>